<name>F8FB89_PAEMK</name>
<sequence length="383" mass="42807">MSGTTMADKVFGLDESLLERTVSRLTGECGGTIGSWTCHPMGSLDGNFVTDGVFRVEGWSETSAGPIPWSVVVKMIRPDRARDDSAHYNYWRREALVYGSGLLESLPGGLSTPLCYGTEEKDDGSVWLWLEDIADDGAPWGGAEFAFAARQLGRFQGAYLTGEPLPDHTWLNRAWLKSWVRQSRLHQPAVSPEAADSAVKLYGLGQLLKTYQDFSQTIDRWVDALGRLPRTFAHQDYYKNNLILLRSPSDQSPLGLTALDWQFASLSGIGEDLGRFFGLTMTKGQIPVSDFGRYGELFFEWYLDGLRDAGWRGDERLPRMGFLASCAIRSVWEVPKLIHKASAEDHRVSDGLQQPKESVERLIRITQQQMEMARQLSGLSGLM</sequence>
<dbReference type="HOGENOM" id="CLU_065747_0_0_9"/>
<dbReference type="GO" id="GO:0016740">
    <property type="term" value="F:transferase activity"/>
    <property type="evidence" value="ECO:0007669"/>
    <property type="project" value="UniProtKB-KW"/>
</dbReference>
<dbReference type="Gene3D" id="3.90.1200.10">
    <property type="match status" value="1"/>
</dbReference>
<reference evidence="2" key="1">
    <citation type="submission" date="2011-06" db="EMBL/GenBank/DDBJ databases">
        <title>Complete genome sequence of Paenibacillus mucilaginosus KNP414.</title>
        <authorList>
            <person name="Wang J."/>
            <person name="Hu S."/>
            <person name="Hu X."/>
            <person name="Zhang B."/>
            <person name="Dong D."/>
            <person name="Zhang S."/>
            <person name="Zhao K."/>
            <person name="Wu D."/>
        </authorList>
    </citation>
    <scope>NUCLEOTIDE SEQUENCE [LARGE SCALE GENOMIC DNA]</scope>
    <source>
        <strain evidence="2">KNP414</strain>
    </source>
</reference>
<dbReference type="PATRIC" id="fig|1036673.3.peg.3219"/>
<organism evidence="1 2">
    <name type="scientific">Paenibacillus mucilaginosus (strain KNP414)</name>
    <dbReference type="NCBI Taxonomy" id="1036673"/>
    <lineage>
        <taxon>Bacteria</taxon>
        <taxon>Bacillati</taxon>
        <taxon>Bacillota</taxon>
        <taxon>Bacilli</taxon>
        <taxon>Bacillales</taxon>
        <taxon>Paenibacillaceae</taxon>
        <taxon>Paenibacillus</taxon>
    </lineage>
</organism>
<accession>F8FB89</accession>
<dbReference type="SUPFAM" id="SSF56112">
    <property type="entry name" value="Protein kinase-like (PK-like)"/>
    <property type="match status" value="1"/>
</dbReference>
<dbReference type="KEGG" id="pms:KNP414_03498"/>
<evidence type="ECO:0000313" key="1">
    <source>
        <dbReference type="EMBL" id="AEI42056.1"/>
    </source>
</evidence>
<protein>
    <submittedName>
        <fullName evidence="1">Aminoglycoside phosphotransferase</fullName>
    </submittedName>
</protein>
<dbReference type="RefSeq" id="WP_013917213.1">
    <property type="nucleotide sequence ID" value="NC_015690.1"/>
</dbReference>
<evidence type="ECO:0000313" key="2">
    <source>
        <dbReference type="Proteomes" id="UP000006620"/>
    </source>
</evidence>
<dbReference type="EMBL" id="CP002869">
    <property type="protein sequence ID" value="AEI42056.1"/>
    <property type="molecule type" value="Genomic_DNA"/>
</dbReference>
<proteinExistence type="predicted"/>
<keyword evidence="1" id="KW-0808">Transferase</keyword>
<reference evidence="1 2" key="2">
    <citation type="journal article" date="2013" name="Genome Announc.">
        <title>Genome Sequence of Growth-Improving Paenibacillus mucilaginosus Strain KNP414.</title>
        <authorList>
            <person name="Lu J.J."/>
            <person name="Wang J.F."/>
            <person name="Hu X.F."/>
        </authorList>
    </citation>
    <scope>NUCLEOTIDE SEQUENCE [LARGE SCALE GENOMIC DNA]</scope>
    <source>
        <strain evidence="1 2">KNP414</strain>
    </source>
</reference>
<gene>
    <name evidence="1" type="ordered locus">KNP414_03498</name>
</gene>
<dbReference type="InterPro" id="IPR011009">
    <property type="entry name" value="Kinase-like_dom_sf"/>
</dbReference>
<dbReference type="Proteomes" id="UP000006620">
    <property type="component" value="Chromosome"/>
</dbReference>
<dbReference type="AlphaFoldDB" id="F8FB89"/>